<keyword evidence="6" id="KW-0963">Cytoplasm</keyword>
<dbReference type="Proteomes" id="UP000594454">
    <property type="component" value="Chromosome 3"/>
</dbReference>
<dbReference type="Pfam" id="PF00583">
    <property type="entry name" value="Acetyltransf_1"/>
    <property type="match status" value="1"/>
</dbReference>
<dbReference type="PROSITE" id="PS51186">
    <property type="entry name" value="GNAT"/>
    <property type="match status" value="1"/>
</dbReference>
<evidence type="ECO:0000256" key="9">
    <source>
        <dbReference type="ARBA" id="ARBA00023315"/>
    </source>
</evidence>
<accession>A0A7R8YWQ3</accession>
<keyword evidence="8" id="KW-0539">Nucleus</keyword>
<dbReference type="FunCoup" id="A0A7R8YWQ3">
    <property type="interactions" value="2048"/>
</dbReference>
<evidence type="ECO:0000313" key="13">
    <source>
        <dbReference type="EMBL" id="CAD7085050.1"/>
    </source>
</evidence>
<keyword evidence="9" id="KW-0012">Acyltransferase</keyword>
<evidence type="ECO:0000256" key="3">
    <source>
        <dbReference type="ARBA" id="ARBA00008870"/>
    </source>
</evidence>
<comment type="similarity">
    <text evidence="3">Belongs to the acetyltransferase family. NAA40 subfamily.</text>
</comment>
<evidence type="ECO:0000256" key="6">
    <source>
        <dbReference type="ARBA" id="ARBA00022490"/>
    </source>
</evidence>
<dbReference type="AlphaFoldDB" id="A0A7R8YWQ3"/>
<dbReference type="OrthoDB" id="424551at2759"/>
<dbReference type="Gene3D" id="3.40.630.30">
    <property type="match status" value="1"/>
</dbReference>
<evidence type="ECO:0000256" key="11">
    <source>
        <dbReference type="ARBA" id="ARBA00049524"/>
    </source>
</evidence>
<dbReference type="GO" id="GO:0010485">
    <property type="term" value="F:histone H4 acetyltransferase activity"/>
    <property type="evidence" value="ECO:0007669"/>
    <property type="project" value="InterPro"/>
</dbReference>
<comment type="catalytic activity">
    <reaction evidence="11">
        <text>N-terminal L-seryl-[histone H4] + acetyl-CoA = N-terminal N(alpha)-acetyl-L-seryl-[histone H4] + CoA + H(+)</text>
        <dbReference type="Rhea" id="RHEA:50596"/>
        <dbReference type="Rhea" id="RHEA-COMP:12740"/>
        <dbReference type="Rhea" id="RHEA-COMP:12743"/>
        <dbReference type="ChEBI" id="CHEBI:15378"/>
        <dbReference type="ChEBI" id="CHEBI:57287"/>
        <dbReference type="ChEBI" id="CHEBI:57288"/>
        <dbReference type="ChEBI" id="CHEBI:64738"/>
        <dbReference type="ChEBI" id="CHEBI:83690"/>
        <dbReference type="EC" id="2.3.1.257"/>
    </reaction>
</comment>
<evidence type="ECO:0000256" key="1">
    <source>
        <dbReference type="ARBA" id="ARBA00004123"/>
    </source>
</evidence>
<dbReference type="InParanoid" id="A0A7R8YWQ3"/>
<evidence type="ECO:0000256" key="4">
    <source>
        <dbReference type="ARBA" id="ARBA00012950"/>
    </source>
</evidence>
<dbReference type="OMA" id="ETNVGPY"/>
<evidence type="ECO:0000256" key="10">
    <source>
        <dbReference type="ARBA" id="ARBA00047821"/>
    </source>
</evidence>
<protein>
    <recommendedName>
        <fullName evidence="5">N-alpha-acetyltransferase 40</fullName>
        <ecNumber evidence="4">2.3.1.257</ecNumber>
    </recommendedName>
</protein>
<reference evidence="13 14" key="1">
    <citation type="submission" date="2020-11" db="EMBL/GenBank/DDBJ databases">
        <authorList>
            <person name="Wallbank WR R."/>
            <person name="Pardo Diaz C."/>
            <person name="Kozak K."/>
            <person name="Martin S."/>
            <person name="Jiggins C."/>
            <person name="Moest M."/>
            <person name="Warren A I."/>
            <person name="Generalovic N T."/>
            <person name="Byers J.R.P. K."/>
            <person name="Montejo-Kovacevich G."/>
            <person name="Yen C E."/>
        </authorList>
    </citation>
    <scope>NUCLEOTIDE SEQUENCE [LARGE SCALE GENOMIC DNA]</scope>
</reference>
<keyword evidence="14" id="KW-1185">Reference proteome</keyword>
<dbReference type="InterPro" id="IPR016181">
    <property type="entry name" value="Acyl_CoA_acyltransferase"/>
</dbReference>
<evidence type="ECO:0000256" key="7">
    <source>
        <dbReference type="ARBA" id="ARBA00022679"/>
    </source>
</evidence>
<sequence length="203" mass="23318">MTNSTEISATQQHKSLGIASRSKNPIEEAFPEYAKYKKDDFEVSLYCKHKADMDPKVIKFAFKLAEANVGPYYKTCKLGWQPKIKQNELNKNWARYLVAVDTKKKQPVAYAMFRFDLDYGSSVLYCYEMHVEKSSQRKGLGRFMMTALENCARHFGLEKIVLTVLKNNPEGTAFFTSLGYTEDETSPDKADEEDYEILAKKLT</sequence>
<dbReference type="GO" id="GO:1990189">
    <property type="term" value="F:protein N-terminal-serine acetyltransferase activity"/>
    <property type="evidence" value="ECO:0007669"/>
    <property type="project" value="UniProtKB-EC"/>
</dbReference>
<evidence type="ECO:0000256" key="8">
    <source>
        <dbReference type="ARBA" id="ARBA00023242"/>
    </source>
</evidence>
<evidence type="ECO:0000256" key="2">
    <source>
        <dbReference type="ARBA" id="ARBA00004496"/>
    </source>
</evidence>
<dbReference type="GO" id="GO:0005634">
    <property type="term" value="C:nucleus"/>
    <property type="evidence" value="ECO:0007669"/>
    <property type="project" value="UniProtKB-SubCell"/>
</dbReference>
<dbReference type="SUPFAM" id="SSF55729">
    <property type="entry name" value="Acyl-CoA N-acyltransferases (Nat)"/>
    <property type="match status" value="1"/>
</dbReference>
<proteinExistence type="inferred from homology"/>
<dbReference type="GO" id="GO:0043998">
    <property type="term" value="F:histone H2A acetyltransferase activity"/>
    <property type="evidence" value="ECO:0007669"/>
    <property type="project" value="InterPro"/>
</dbReference>
<organism evidence="13 14">
    <name type="scientific">Hermetia illucens</name>
    <name type="common">Black soldier fly</name>
    <dbReference type="NCBI Taxonomy" id="343691"/>
    <lineage>
        <taxon>Eukaryota</taxon>
        <taxon>Metazoa</taxon>
        <taxon>Ecdysozoa</taxon>
        <taxon>Arthropoda</taxon>
        <taxon>Hexapoda</taxon>
        <taxon>Insecta</taxon>
        <taxon>Pterygota</taxon>
        <taxon>Neoptera</taxon>
        <taxon>Endopterygota</taxon>
        <taxon>Diptera</taxon>
        <taxon>Brachycera</taxon>
        <taxon>Stratiomyomorpha</taxon>
        <taxon>Stratiomyidae</taxon>
        <taxon>Hermetiinae</taxon>
        <taxon>Hermetia</taxon>
    </lineage>
</organism>
<evidence type="ECO:0000259" key="12">
    <source>
        <dbReference type="PROSITE" id="PS51186"/>
    </source>
</evidence>
<comment type="subcellular location">
    <subcellularLocation>
        <location evidence="2">Cytoplasm</location>
    </subcellularLocation>
    <subcellularLocation>
        <location evidence="1">Nucleus</location>
    </subcellularLocation>
</comment>
<dbReference type="InterPro" id="IPR039949">
    <property type="entry name" value="NAA40"/>
</dbReference>
<comment type="catalytic activity">
    <reaction evidence="10">
        <text>N-terminal L-seryl-[histone H2A] + acetyl-CoA = N-terminal N(alpha)-acetyl-L-seryl-[histone H2A] + CoA + H(+)</text>
        <dbReference type="Rhea" id="RHEA:50600"/>
        <dbReference type="Rhea" id="RHEA-COMP:12742"/>
        <dbReference type="Rhea" id="RHEA-COMP:12744"/>
        <dbReference type="ChEBI" id="CHEBI:15378"/>
        <dbReference type="ChEBI" id="CHEBI:57287"/>
        <dbReference type="ChEBI" id="CHEBI:57288"/>
        <dbReference type="ChEBI" id="CHEBI:64738"/>
        <dbReference type="ChEBI" id="CHEBI:83690"/>
        <dbReference type="EC" id="2.3.1.257"/>
    </reaction>
</comment>
<evidence type="ECO:0000313" key="14">
    <source>
        <dbReference type="Proteomes" id="UP000594454"/>
    </source>
</evidence>
<dbReference type="PANTHER" id="PTHR20531">
    <property type="entry name" value="N-ALPHA-ACETYLTRANSFERASE 40"/>
    <property type="match status" value="1"/>
</dbReference>
<dbReference type="InterPro" id="IPR000182">
    <property type="entry name" value="GNAT_dom"/>
</dbReference>
<dbReference type="EC" id="2.3.1.257" evidence="4"/>
<evidence type="ECO:0000256" key="5">
    <source>
        <dbReference type="ARBA" id="ARBA00015043"/>
    </source>
</evidence>
<gene>
    <name evidence="13" type="ORF">HERILL_LOCUS7916</name>
</gene>
<dbReference type="GO" id="GO:0005737">
    <property type="term" value="C:cytoplasm"/>
    <property type="evidence" value="ECO:0007669"/>
    <property type="project" value="UniProtKB-SubCell"/>
</dbReference>
<keyword evidence="7" id="KW-0808">Transferase</keyword>
<dbReference type="CDD" id="cd04301">
    <property type="entry name" value="NAT_SF"/>
    <property type="match status" value="1"/>
</dbReference>
<dbReference type="PANTHER" id="PTHR20531:SF1">
    <property type="entry name" value="N-ALPHA-ACETYLTRANSFERASE 40"/>
    <property type="match status" value="1"/>
</dbReference>
<feature type="domain" description="N-acetyltransferase" evidence="12">
    <location>
        <begin position="48"/>
        <end position="203"/>
    </location>
</feature>
<name>A0A7R8YWQ3_HERIL</name>
<dbReference type="EMBL" id="LR899011">
    <property type="protein sequence ID" value="CAD7085050.1"/>
    <property type="molecule type" value="Genomic_DNA"/>
</dbReference>